<keyword evidence="7" id="KW-1133">Transmembrane helix</keyword>
<dbReference type="InterPro" id="IPR013210">
    <property type="entry name" value="LRR_N_plant-typ"/>
</dbReference>
<evidence type="ECO:0000256" key="5">
    <source>
        <dbReference type="ARBA" id="ARBA00022729"/>
    </source>
</evidence>
<keyword evidence="4" id="KW-0812">Transmembrane</keyword>
<evidence type="ECO:0000259" key="10">
    <source>
        <dbReference type="Pfam" id="PF08263"/>
    </source>
</evidence>
<keyword evidence="5" id="KW-0732">Signal</keyword>
<evidence type="ECO:0000256" key="4">
    <source>
        <dbReference type="ARBA" id="ARBA00022692"/>
    </source>
</evidence>
<evidence type="ECO:0000256" key="9">
    <source>
        <dbReference type="ARBA" id="ARBA00023180"/>
    </source>
</evidence>
<name>A0A396HV64_MEDTR</name>
<dbReference type="Pfam" id="PF08263">
    <property type="entry name" value="LRRNT_2"/>
    <property type="match status" value="1"/>
</dbReference>
<dbReference type="GO" id="GO:0004674">
    <property type="term" value="F:protein serine/threonine kinase activity"/>
    <property type="evidence" value="ECO:0007669"/>
    <property type="project" value="UniProtKB-KW"/>
</dbReference>
<dbReference type="SUPFAM" id="SSF52058">
    <property type="entry name" value="L domain-like"/>
    <property type="match status" value="2"/>
</dbReference>
<dbReference type="Gramene" id="rna29652">
    <property type="protein sequence ID" value="RHN54587.1"/>
    <property type="gene ID" value="gene29652"/>
</dbReference>
<dbReference type="Pfam" id="PF23598">
    <property type="entry name" value="LRR_14"/>
    <property type="match status" value="1"/>
</dbReference>
<evidence type="ECO:0000256" key="1">
    <source>
        <dbReference type="ARBA" id="ARBA00004479"/>
    </source>
</evidence>
<reference evidence="13" key="1">
    <citation type="journal article" date="2018" name="Nat. Plants">
        <title>Whole-genome landscape of Medicago truncatula symbiotic genes.</title>
        <authorList>
            <person name="Pecrix Y."/>
            <person name="Staton S.E."/>
            <person name="Sallet E."/>
            <person name="Lelandais-Briere C."/>
            <person name="Moreau S."/>
            <person name="Carrere S."/>
            <person name="Blein T."/>
            <person name="Jardinaud M.F."/>
            <person name="Latrasse D."/>
            <person name="Zouine M."/>
            <person name="Zahm M."/>
            <person name="Kreplak J."/>
            <person name="Mayjonade B."/>
            <person name="Satge C."/>
            <person name="Perez M."/>
            <person name="Cauet S."/>
            <person name="Marande W."/>
            <person name="Chantry-Darmon C."/>
            <person name="Lopez-Roques C."/>
            <person name="Bouchez O."/>
            <person name="Berard A."/>
            <person name="Debelle F."/>
            <person name="Munos S."/>
            <person name="Bendahmane A."/>
            <person name="Berges H."/>
            <person name="Niebel A."/>
            <person name="Buitink J."/>
            <person name="Frugier F."/>
            <person name="Benhamed M."/>
            <person name="Crespi M."/>
            <person name="Gouzy J."/>
            <person name="Gamas P."/>
        </authorList>
    </citation>
    <scope>NUCLEOTIDE SEQUENCE [LARGE SCALE GENOMIC DNA]</scope>
    <source>
        <strain evidence="13">cv. Jemalong A17</strain>
    </source>
</reference>
<evidence type="ECO:0000256" key="2">
    <source>
        <dbReference type="ARBA" id="ARBA00009592"/>
    </source>
</evidence>
<keyword evidence="9" id="KW-0325">Glycoprotein</keyword>
<dbReference type="Pfam" id="PF00560">
    <property type="entry name" value="LRR_1"/>
    <property type="match status" value="2"/>
</dbReference>
<dbReference type="InterPro" id="IPR032675">
    <property type="entry name" value="LRR_dom_sf"/>
</dbReference>
<feature type="domain" description="Leucine-rich repeat-containing N-terminal plant-type" evidence="10">
    <location>
        <begin position="40"/>
        <end position="79"/>
    </location>
</feature>
<dbReference type="Proteomes" id="UP000265566">
    <property type="component" value="Chromosome 5"/>
</dbReference>
<gene>
    <name evidence="12" type="ORF">MtrunA17_Chr5g0408541</name>
</gene>
<sequence>MKPYNTFLLPMSWYVYLHLFILTLMCFGPNRAVTVTLGNQTDHLALLQFNQLVSSDPYGILDSWNSSTHFCNWHGIICNPKHQRVTKLRYLNIGNNSYNGNIPQELGRLSKLGYLLLLNNSLVGEFPINLTKCYELKTIDLEGNNLIGKLPSQIGSLQKLQNFFIERNNLSRKIPPSIGNLSSLAVLSISYNNLVGNIPQEMCFLKHLWAIAVDVNKLSVAANNFSGSLPPNMFYTLPNLQYFTVGSNKFSGPIPTSISNASSLTLFEIGDNHFVGQVPSLGKLKDLYLLNLEMNILGDSSTMDLQFLKSLTNCSKLQSLSLTYNNFGGSLQNSIGNLSTTLDELKIGVNQIYGQIPIDLGNLISLRLLNMGHNH</sequence>
<dbReference type="EC" id="2.7.11.1" evidence="12"/>
<keyword evidence="12" id="KW-0723">Serine/threonine-protein kinase</keyword>
<keyword evidence="12" id="KW-0808">Transferase</keyword>
<dbReference type="FunFam" id="3.80.10.10:FF:000275">
    <property type="entry name" value="Leucine-rich repeat receptor-like protein kinase"/>
    <property type="match status" value="1"/>
</dbReference>
<protein>
    <submittedName>
        <fullName evidence="12">Putative non-specific serine/threonine protein kinase</fullName>
        <ecNumber evidence="12">2.7.11.1</ecNumber>
    </submittedName>
</protein>
<dbReference type="InterPro" id="IPR055414">
    <property type="entry name" value="LRR_R13L4/SHOC2-like"/>
</dbReference>
<organism evidence="12 13">
    <name type="scientific">Medicago truncatula</name>
    <name type="common">Barrel medic</name>
    <name type="synonym">Medicago tribuloides</name>
    <dbReference type="NCBI Taxonomy" id="3880"/>
    <lineage>
        <taxon>Eukaryota</taxon>
        <taxon>Viridiplantae</taxon>
        <taxon>Streptophyta</taxon>
        <taxon>Embryophyta</taxon>
        <taxon>Tracheophyta</taxon>
        <taxon>Spermatophyta</taxon>
        <taxon>Magnoliopsida</taxon>
        <taxon>eudicotyledons</taxon>
        <taxon>Gunneridae</taxon>
        <taxon>Pentapetalae</taxon>
        <taxon>rosids</taxon>
        <taxon>fabids</taxon>
        <taxon>Fabales</taxon>
        <taxon>Fabaceae</taxon>
        <taxon>Papilionoideae</taxon>
        <taxon>50 kb inversion clade</taxon>
        <taxon>NPAAA clade</taxon>
        <taxon>Hologalegina</taxon>
        <taxon>IRL clade</taxon>
        <taxon>Trifolieae</taxon>
        <taxon>Medicago</taxon>
    </lineage>
</organism>
<dbReference type="PANTHER" id="PTHR48054:SF30">
    <property type="entry name" value="LEUCINE-RICH REPEAT PROTEIN KINASE FAMILY PROTEIN"/>
    <property type="match status" value="1"/>
</dbReference>
<evidence type="ECO:0000256" key="3">
    <source>
        <dbReference type="ARBA" id="ARBA00022614"/>
    </source>
</evidence>
<feature type="domain" description="Disease resistance R13L4/SHOC-2-like LRR" evidence="11">
    <location>
        <begin position="80"/>
        <end position="217"/>
    </location>
</feature>
<evidence type="ECO:0000256" key="7">
    <source>
        <dbReference type="ARBA" id="ARBA00022989"/>
    </source>
</evidence>
<keyword evidence="12" id="KW-0418">Kinase</keyword>
<dbReference type="AlphaFoldDB" id="A0A396HV64"/>
<comment type="similarity">
    <text evidence="2">Belongs to the RLP family.</text>
</comment>
<comment type="caution">
    <text evidence="12">The sequence shown here is derived from an EMBL/GenBank/DDBJ whole genome shotgun (WGS) entry which is preliminary data.</text>
</comment>
<keyword evidence="3" id="KW-0433">Leucine-rich repeat</keyword>
<dbReference type="PANTHER" id="PTHR48054">
    <property type="entry name" value="RECEPTOR KINASE-LIKE PROTEIN XA21"/>
    <property type="match status" value="1"/>
</dbReference>
<dbReference type="GO" id="GO:0016020">
    <property type="term" value="C:membrane"/>
    <property type="evidence" value="ECO:0007669"/>
    <property type="project" value="UniProtKB-SubCell"/>
</dbReference>
<evidence type="ECO:0000313" key="13">
    <source>
        <dbReference type="Proteomes" id="UP000265566"/>
    </source>
</evidence>
<proteinExistence type="inferred from homology"/>
<dbReference type="Gene3D" id="3.80.10.10">
    <property type="entry name" value="Ribonuclease Inhibitor"/>
    <property type="match status" value="3"/>
</dbReference>
<comment type="subcellular location">
    <subcellularLocation>
        <location evidence="1">Membrane</location>
        <topology evidence="1">Single-pass type I membrane protein</topology>
    </subcellularLocation>
</comment>
<evidence type="ECO:0000256" key="8">
    <source>
        <dbReference type="ARBA" id="ARBA00023136"/>
    </source>
</evidence>
<evidence type="ECO:0000259" key="11">
    <source>
        <dbReference type="Pfam" id="PF23598"/>
    </source>
</evidence>
<keyword evidence="6" id="KW-0677">Repeat</keyword>
<evidence type="ECO:0000313" key="12">
    <source>
        <dbReference type="EMBL" id="RHN54587.1"/>
    </source>
</evidence>
<keyword evidence="8" id="KW-0472">Membrane</keyword>
<dbReference type="InterPro" id="IPR001611">
    <property type="entry name" value="Leu-rich_rpt"/>
</dbReference>
<evidence type="ECO:0000256" key="6">
    <source>
        <dbReference type="ARBA" id="ARBA00022737"/>
    </source>
</evidence>
<accession>A0A396HV64</accession>
<dbReference type="EMBL" id="PSQE01000005">
    <property type="protein sequence ID" value="RHN54587.1"/>
    <property type="molecule type" value="Genomic_DNA"/>
</dbReference>
<dbReference type="InterPro" id="IPR052592">
    <property type="entry name" value="LRR-RLK"/>
</dbReference>